<evidence type="ECO:0000256" key="5">
    <source>
        <dbReference type="ARBA" id="ARBA00022801"/>
    </source>
</evidence>
<keyword evidence="5" id="KW-0378">Hydrolase</keyword>
<evidence type="ECO:0000256" key="6">
    <source>
        <dbReference type="ARBA" id="ARBA00023157"/>
    </source>
</evidence>
<evidence type="ECO:0000256" key="1">
    <source>
        <dbReference type="ARBA" id="ARBA00009006"/>
    </source>
</evidence>
<dbReference type="GO" id="GO:0016787">
    <property type="term" value="F:hydrolase activity"/>
    <property type="evidence" value="ECO:0007669"/>
    <property type="project" value="UniProtKB-KW"/>
</dbReference>
<feature type="non-terminal residue" evidence="9">
    <location>
        <position position="1"/>
    </location>
</feature>
<dbReference type="Pfam" id="PF00545">
    <property type="entry name" value="Ribonuclease"/>
    <property type="match status" value="1"/>
</dbReference>
<dbReference type="Proteomes" id="UP000799776">
    <property type="component" value="Unassembled WGS sequence"/>
</dbReference>
<dbReference type="PANTHER" id="PTHR42104">
    <property type="entry name" value="EXTRACELLULAR GUANYL-SPECIFIC RIBONUCLEASE RNTA (AFU_ORTHOLOGUE AFUA_4G03230)"/>
    <property type="match status" value="1"/>
</dbReference>
<dbReference type="OrthoDB" id="5425539at2759"/>
<evidence type="ECO:0000256" key="7">
    <source>
        <dbReference type="ARBA" id="ARBA00023239"/>
    </source>
</evidence>
<evidence type="ECO:0000313" key="10">
    <source>
        <dbReference type="Proteomes" id="UP000799776"/>
    </source>
</evidence>
<accession>A0A9P4HRC5</accession>
<dbReference type="InterPro" id="IPR000026">
    <property type="entry name" value="N1-like"/>
</dbReference>
<dbReference type="EMBL" id="ML978730">
    <property type="protein sequence ID" value="KAF2085507.1"/>
    <property type="molecule type" value="Genomic_DNA"/>
</dbReference>
<evidence type="ECO:0000313" key="9">
    <source>
        <dbReference type="EMBL" id="KAF2085507.1"/>
    </source>
</evidence>
<protein>
    <recommendedName>
        <fullName evidence="2">ribonuclease T1</fullName>
        <ecNumber evidence="2">4.6.1.24</ecNumber>
    </recommendedName>
</protein>
<keyword evidence="10" id="KW-1185">Reference proteome</keyword>
<dbReference type="PANTHER" id="PTHR42104:SF1">
    <property type="entry name" value="EXTRACELLULAR GUANYL-SPECIFIC RIBONUCLEASE RNTA (AFU_ORTHOLOGUE AFUA_4G03230)"/>
    <property type="match status" value="1"/>
</dbReference>
<evidence type="ECO:0000256" key="2">
    <source>
        <dbReference type="ARBA" id="ARBA00012549"/>
    </source>
</evidence>
<evidence type="ECO:0000256" key="8">
    <source>
        <dbReference type="ARBA" id="ARBA00034015"/>
    </source>
</evidence>
<evidence type="ECO:0000256" key="3">
    <source>
        <dbReference type="ARBA" id="ARBA00022722"/>
    </source>
</evidence>
<organism evidence="9 10">
    <name type="scientific">Saccharata proteae CBS 121410</name>
    <dbReference type="NCBI Taxonomy" id="1314787"/>
    <lineage>
        <taxon>Eukaryota</taxon>
        <taxon>Fungi</taxon>
        <taxon>Dikarya</taxon>
        <taxon>Ascomycota</taxon>
        <taxon>Pezizomycotina</taxon>
        <taxon>Dothideomycetes</taxon>
        <taxon>Dothideomycetes incertae sedis</taxon>
        <taxon>Botryosphaeriales</taxon>
        <taxon>Saccharataceae</taxon>
        <taxon>Saccharata</taxon>
    </lineage>
</organism>
<dbReference type="AlphaFoldDB" id="A0A9P4HRC5"/>
<dbReference type="GO" id="GO:0046589">
    <property type="term" value="F:ribonuclease T1 activity"/>
    <property type="evidence" value="ECO:0007669"/>
    <property type="project" value="UniProtKB-EC"/>
</dbReference>
<name>A0A9P4HRC5_9PEZI</name>
<keyword evidence="6" id="KW-1015">Disulfide bond</keyword>
<dbReference type="EC" id="4.6.1.24" evidence="2"/>
<keyword evidence="3" id="KW-0540">Nuclease</keyword>
<dbReference type="Gene3D" id="3.10.450.30">
    <property type="entry name" value="Microbial ribonucleases"/>
    <property type="match status" value="1"/>
</dbReference>
<dbReference type="InterPro" id="IPR016191">
    <property type="entry name" value="Ribonuclease/ribotoxin"/>
</dbReference>
<comment type="caution">
    <text evidence="9">The sequence shown here is derived from an EMBL/GenBank/DDBJ whole genome shotgun (WGS) entry which is preliminary data.</text>
</comment>
<evidence type="ECO:0000256" key="4">
    <source>
        <dbReference type="ARBA" id="ARBA00022759"/>
    </source>
</evidence>
<gene>
    <name evidence="9" type="ORF">K490DRAFT_46677</name>
</gene>
<comment type="similarity">
    <text evidence="1">Belongs to the ribonuclease N1/T1 family.</text>
</comment>
<proteinExistence type="inferred from homology"/>
<keyword evidence="7" id="KW-0456">Lyase</keyword>
<reference evidence="9" key="1">
    <citation type="journal article" date="2020" name="Stud. Mycol.">
        <title>101 Dothideomycetes genomes: a test case for predicting lifestyles and emergence of pathogens.</title>
        <authorList>
            <person name="Haridas S."/>
            <person name="Albert R."/>
            <person name="Binder M."/>
            <person name="Bloem J."/>
            <person name="Labutti K."/>
            <person name="Salamov A."/>
            <person name="Andreopoulos B."/>
            <person name="Baker S."/>
            <person name="Barry K."/>
            <person name="Bills G."/>
            <person name="Bluhm B."/>
            <person name="Cannon C."/>
            <person name="Castanera R."/>
            <person name="Culley D."/>
            <person name="Daum C."/>
            <person name="Ezra D."/>
            <person name="Gonzalez J."/>
            <person name="Henrissat B."/>
            <person name="Kuo A."/>
            <person name="Liang C."/>
            <person name="Lipzen A."/>
            <person name="Lutzoni F."/>
            <person name="Magnuson J."/>
            <person name="Mondo S."/>
            <person name="Nolan M."/>
            <person name="Ohm R."/>
            <person name="Pangilinan J."/>
            <person name="Park H.-J."/>
            <person name="Ramirez L."/>
            <person name="Alfaro M."/>
            <person name="Sun H."/>
            <person name="Tritt A."/>
            <person name="Yoshinaga Y."/>
            <person name="Zwiers L.-H."/>
            <person name="Turgeon B."/>
            <person name="Goodwin S."/>
            <person name="Spatafora J."/>
            <person name="Crous P."/>
            <person name="Grigoriev I."/>
        </authorList>
    </citation>
    <scope>NUCLEOTIDE SEQUENCE</scope>
    <source>
        <strain evidence="9">CBS 121410</strain>
    </source>
</reference>
<dbReference type="SUPFAM" id="SSF53933">
    <property type="entry name" value="Microbial ribonucleases"/>
    <property type="match status" value="1"/>
</dbReference>
<comment type="catalytic activity">
    <reaction evidence="8">
        <text>[RNA] containing guanosine + H2O = an [RNA fragment]-3'-guanosine-3'-phosphate + a 5'-hydroxy-ribonucleotide-3'-[RNA fragment].</text>
        <dbReference type="EC" id="4.6.1.24"/>
    </reaction>
</comment>
<dbReference type="GO" id="GO:0003723">
    <property type="term" value="F:RNA binding"/>
    <property type="evidence" value="ECO:0007669"/>
    <property type="project" value="InterPro"/>
</dbReference>
<sequence length="104" mass="11569">GKDKYPHAYNDYEHFSFAHAQKPYLEFPVMQGKTYDGGSPGADRIVIGSIAEDYSSAVYCATITHDDSKNNGFTECKDDTMNTRGKGDIAKGREGRKLIDKIEL</sequence>
<keyword evidence="4" id="KW-0255">Endonuclease</keyword>